<dbReference type="EMBL" id="CM023485">
    <property type="protein sequence ID" value="KAH6930686.1"/>
    <property type="molecule type" value="Genomic_DNA"/>
</dbReference>
<proteinExistence type="predicted"/>
<evidence type="ECO:0000313" key="2">
    <source>
        <dbReference type="Proteomes" id="UP000821845"/>
    </source>
</evidence>
<sequence length="136" mass="13384">MPDEMSDVPVEDIGALEVACESEVTSSPFIPSVPPSPVPAPTPSPAIASALGAFTYLSPACSAVPENLASSVLTPIGSMVSVGIPIVSPFPSTTPVAPVPVEAPTPIPVPASSAAMPAAVPALVTTVISSVHCATC</sequence>
<protein>
    <submittedName>
        <fullName evidence="1">Uncharacterized protein</fullName>
    </submittedName>
</protein>
<keyword evidence="2" id="KW-1185">Reference proteome</keyword>
<evidence type="ECO:0000313" key="1">
    <source>
        <dbReference type="EMBL" id="KAH6930686.1"/>
    </source>
</evidence>
<accession>A0ACB7S9F3</accession>
<comment type="caution">
    <text evidence="1">The sequence shown here is derived from an EMBL/GenBank/DDBJ whole genome shotgun (WGS) entry which is preliminary data.</text>
</comment>
<organism evidence="1 2">
    <name type="scientific">Hyalomma asiaticum</name>
    <name type="common">Tick</name>
    <dbReference type="NCBI Taxonomy" id="266040"/>
    <lineage>
        <taxon>Eukaryota</taxon>
        <taxon>Metazoa</taxon>
        <taxon>Ecdysozoa</taxon>
        <taxon>Arthropoda</taxon>
        <taxon>Chelicerata</taxon>
        <taxon>Arachnida</taxon>
        <taxon>Acari</taxon>
        <taxon>Parasitiformes</taxon>
        <taxon>Ixodida</taxon>
        <taxon>Ixodoidea</taxon>
        <taxon>Ixodidae</taxon>
        <taxon>Hyalomminae</taxon>
        <taxon>Hyalomma</taxon>
    </lineage>
</organism>
<name>A0ACB7S9F3_HYAAI</name>
<reference evidence="1" key="1">
    <citation type="submission" date="2020-05" db="EMBL/GenBank/DDBJ databases">
        <title>Large-scale comparative analyses of tick genomes elucidate their genetic diversity and vector capacities.</title>
        <authorList>
            <person name="Jia N."/>
            <person name="Wang J."/>
            <person name="Shi W."/>
            <person name="Du L."/>
            <person name="Sun Y."/>
            <person name="Zhan W."/>
            <person name="Jiang J."/>
            <person name="Wang Q."/>
            <person name="Zhang B."/>
            <person name="Ji P."/>
            <person name="Sakyi L.B."/>
            <person name="Cui X."/>
            <person name="Yuan T."/>
            <person name="Jiang B."/>
            <person name="Yang W."/>
            <person name="Lam T.T.-Y."/>
            <person name="Chang Q."/>
            <person name="Ding S."/>
            <person name="Wang X."/>
            <person name="Zhu J."/>
            <person name="Ruan X."/>
            <person name="Zhao L."/>
            <person name="Wei J."/>
            <person name="Que T."/>
            <person name="Du C."/>
            <person name="Cheng J."/>
            <person name="Dai P."/>
            <person name="Han X."/>
            <person name="Huang E."/>
            <person name="Gao Y."/>
            <person name="Liu J."/>
            <person name="Shao H."/>
            <person name="Ye R."/>
            <person name="Li L."/>
            <person name="Wei W."/>
            <person name="Wang X."/>
            <person name="Wang C."/>
            <person name="Yang T."/>
            <person name="Huo Q."/>
            <person name="Li W."/>
            <person name="Guo W."/>
            <person name="Chen H."/>
            <person name="Zhou L."/>
            <person name="Ni X."/>
            <person name="Tian J."/>
            <person name="Zhou Y."/>
            <person name="Sheng Y."/>
            <person name="Liu T."/>
            <person name="Pan Y."/>
            <person name="Xia L."/>
            <person name="Li J."/>
            <person name="Zhao F."/>
            <person name="Cao W."/>
        </authorList>
    </citation>
    <scope>NUCLEOTIDE SEQUENCE</scope>
    <source>
        <strain evidence="1">Hyas-2018</strain>
    </source>
</reference>
<gene>
    <name evidence="1" type="ORF">HPB50_017203</name>
</gene>
<dbReference type="Proteomes" id="UP000821845">
    <property type="component" value="Chromosome 5"/>
</dbReference>